<protein>
    <submittedName>
        <fullName evidence="10">Uncharacterized protein</fullName>
    </submittedName>
</protein>
<dbReference type="Proteomes" id="UP000007799">
    <property type="component" value="Unassembled WGS sequence"/>
</dbReference>
<keyword evidence="6" id="KW-0333">Golgi apparatus</keyword>
<keyword evidence="5" id="KW-1133">Transmembrane helix</keyword>
<dbReference type="PANTHER" id="PTHR12129:SF15">
    <property type="entry name" value="URONYL 2-SULFOTRANSFERASE"/>
    <property type="match status" value="1"/>
</dbReference>
<evidence type="ECO:0000256" key="7">
    <source>
        <dbReference type="ARBA" id="ARBA00023136"/>
    </source>
</evidence>
<feature type="chain" id="PRO_5003290754" evidence="9">
    <location>
        <begin position="32"/>
        <end position="435"/>
    </location>
</feature>
<proteinExistence type="predicted"/>
<name>F2U602_SALR5</name>
<evidence type="ECO:0000256" key="3">
    <source>
        <dbReference type="ARBA" id="ARBA00022692"/>
    </source>
</evidence>
<dbReference type="SUPFAM" id="SSF52540">
    <property type="entry name" value="P-loop containing nucleoside triphosphate hydrolases"/>
    <property type="match status" value="1"/>
</dbReference>
<dbReference type="OrthoDB" id="428861at2759"/>
<evidence type="ECO:0000313" key="11">
    <source>
        <dbReference type="Proteomes" id="UP000007799"/>
    </source>
</evidence>
<organism evidence="11">
    <name type="scientific">Salpingoeca rosetta (strain ATCC 50818 / BSB-021)</name>
    <dbReference type="NCBI Taxonomy" id="946362"/>
    <lineage>
        <taxon>Eukaryota</taxon>
        <taxon>Choanoflagellata</taxon>
        <taxon>Craspedida</taxon>
        <taxon>Salpingoecidae</taxon>
        <taxon>Salpingoeca</taxon>
    </lineage>
</organism>
<gene>
    <name evidence="10" type="ORF">PTSG_03576</name>
</gene>
<dbReference type="InterPro" id="IPR027417">
    <property type="entry name" value="P-loop_NTPase"/>
</dbReference>
<comment type="subcellular location">
    <subcellularLocation>
        <location evidence="1">Golgi apparatus membrane</location>
        <topology evidence="1">Single-pass type II membrane protein</topology>
    </subcellularLocation>
</comment>
<evidence type="ECO:0000256" key="8">
    <source>
        <dbReference type="ARBA" id="ARBA00023180"/>
    </source>
</evidence>
<feature type="signal peptide" evidence="9">
    <location>
        <begin position="1"/>
        <end position="31"/>
    </location>
</feature>
<keyword evidence="7" id="KW-0472">Membrane</keyword>
<dbReference type="EMBL" id="GL832962">
    <property type="protein sequence ID" value="EGD82943.1"/>
    <property type="molecule type" value="Genomic_DNA"/>
</dbReference>
<dbReference type="InterPro" id="IPR007734">
    <property type="entry name" value="Heparan_SO4_2-O-STrfase"/>
</dbReference>
<keyword evidence="8" id="KW-0325">Glycoprotein</keyword>
<reference evidence="10" key="1">
    <citation type="submission" date="2009-08" db="EMBL/GenBank/DDBJ databases">
        <title>Annotation of Salpingoeca rosetta.</title>
        <authorList>
            <consortium name="The Broad Institute Genome Sequencing Platform"/>
            <person name="Russ C."/>
            <person name="Cuomo C."/>
            <person name="Burger G."/>
            <person name="Gray M.W."/>
            <person name="Holland P.W.H."/>
            <person name="King N."/>
            <person name="Lang F.B.F."/>
            <person name="Roger A.J."/>
            <person name="Ruiz-Trillo I."/>
            <person name="Young S.K."/>
            <person name="Zeng Q."/>
            <person name="Gargeya S."/>
            <person name="Alvarado L."/>
            <person name="Berlin A."/>
            <person name="Chapman S.B."/>
            <person name="Chen Z."/>
            <person name="Freedman E."/>
            <person name="Gellesch M."/>
            <person name="Goldberg J."/>
            <person name="Griggs A."/>
            <person name="Gujja S."/>
            <person name="Heilman E."/>
            <person name="Heiman D."/>
            <person name="Howarth C."/>
            <person name="Mehta T."/>
            <person name="Neiman D."/>
            <person name="Pearson M."/>
            <person name="Roberts A."/>
            <person name="Saif S."/>
            <person name="Shea T."/>
            <person name="Shenoy N."/>
            <person name="Sisk P."/>
            <person name="Stolte C."/>
            <person name="Sykes S."/>
            <person name="White J."/>
            <person name="Yandava C."/>
            <person name="Haas B."/>
            <person name="Nusbaum C."/>
            <person name="Birren B."/>
        </authorList>
    </citation>
    <scope>NUCLEOTIDE SEQUENCE [LARGE SCALE GENOMIC DNA]</scope>
    <source>
        <strain evidence="10">ATCC 50818</strain>
    </source>
</reference>
<evidence type="ECO:0000256" key="1">
    <source>
        <dbReference type="ARBA" id="ARBA00004323"/>
    </source>
</evidence>
<evidence type="ECO:0000313" key="10">
    <source>
        <dbReference type="EMBL" id="EGD82943.1"/>
    </source>
</evidence>
<dbReference type="PANTHER" id="PTHR12129">
    <property type="entry name" value="HEPARAN SULFATE 2-O-SULFOTRANSFERASE"/>
    <property type="match status" value="1"/>
</dbReference>
<evidence type="ECO:0000256" key="2">
    <source>
        <dbReference type="ARBA" id="ARBA00022679"/>
    </source>
</evidence>
<evidence type="ECO:0000256" key="5">
    <source>
        <dbReference type="ARBA" id="ARBA00022989"/>
    </source>
</evidence>
<evidence type="ECO:0000256" key="4">
    <source>
        <dbReference type="ARBA" id="ARBA00022968"/>
    </source>
</evidence>
<keyword evidence="4" id="KW-0735">Signal-anchor</keyword>
<accession>F2U602</accession>
<dbReference type="KEGG" id="sre:PTSG_03576"/>
<dbReference type="AlphaFoldDB" id="F2U602"/>
<evidence type="ECO:0000256" key="6">
    <source>
        <dbReference type="ARBA" id="ARBA00023034"/>
    </source>
</evidence>
<keyword evidence="3" id="KW-0812">Transmembrane</keyword>
<keyword evidence="11" id="KW-1185">Reference proteome</keyword>
<dbReference type="GO" id="GO:0000139">
    <property type="term" value="C:Golgi membrane"/>
    <property type="evidence" value="ECO:0007669"/>
    <property type="project" value="UniProtKB-SubCell"/>
</dbReference>
<keyword evidence="9" id="KW-0732">Signal</keyword>
<sequence>MMAVWHARVGVACVLALLLVSCGGLLLIVDAAPCPSNSVFLHSQLHGEDYCVCAPGLSCFGKACSYGSSVNIDSFREDDVGFPWKCASCRCGHGTEMPTAPLGQRLLRLQASDALYPDYPDPTFDGMCRITGPAKHPPRALPNATWIHFPKCGTSFTSILYNYLCQGTDESLHLVGVSPTIEKEYFPRTCSFCYKPCNPGGKCKGFSTWAPHDGLVRPKRKNVPYETKMCVSDLIGVVNTHFPVTRKWLTINANIMAMFRNPLTRLRSAYNHARHAFGLSDRAKMVEETKQWSLKQWTTWPGVRGCQTKMVLGQHCGSKFELTAADLEEAKRRVDEHFAFVGLVEAWNTSACLFHRMFGGRIHDHEVLNLRPADPDRYASKFRIANDDDLHELTVADDPIDYALYEHVRAKFVRQLREYGIEVPASLTNPPDIYH</sequence>
<dbReference type="eggNOG" id="ENOG502SC84">
    <property type="taxonomic scope" value="Eukaryota"/>
</dbReference>
<evidence type="ECO:0000256" key="9">
    <source>
        <dbReference type="SAM" id="SignalP"/>
    </source>
</evidence>
<dbReference type="RefSeq" id="XP_004995307.1">
    <property type="nucleotide sequence ID" value="XM_004995250.1"/>
</dbReference>
<dbReference type="InParanoid" id="F2U602"/>
<keyword evidence="2" id="KW-0808">Transferase</keyword>
<dbReference type="GeneID" id="16075888"/>
<dbReference type="Gene3D" id="3.40.50.300">
    <property type="entry name" value="P-loop containing nucleotide triphosphate hydrolases"/>
    <property type="match status" value="1"/>
</dbReference>
<dbReference type="GO" id="GO:0008146">
    <property type="term" value="F:sulfotransferase activity"/>
    <property type="evidence" value="ECO:0007669"/>
    <property type="project" value="InterPro"/>
</dbReference>